<feature type="transmembrane region" description="Helical" evidence="2">
    <location>
        <begin position="62"/>
        <end position="84"/>
    </location>
</feature>
<dbReference type="RefSeq" id="WP_100128796.1">
    <property type="nucleotide sequence ID" value="NZ_CADDYI010000004.1"/>
</dbReference>
<evidence type="ECO:0000256" key="1">
    <source>
        <dbReference type="SAM" id="Coils"/>
    </source>
</evidence>
<keyword evidence="1" id="KW-0175">Coiled coil</keyword>
<reference evidence="3 4" key="1">
    <citation type="submission" date="2017-06" db="EMBL/GenBank/DDBJ databases">
        <title>Draft genome of Bartonella tribocorum strain L103, isolated from a rodent in Laos.</title>
        <authorList>
            <person name="Hadjadj L."/>
            <person name="Jiyipong T."/>
            <person name="Morand S."/>
            <person name="Diene S.M."/>
            <person name="Rolain J.-M."/>
        </authorList>
    </citation>
    <scope>NUCLEOTIDE SEQUENCE [LARGE SCALE GENOMIC DNA]</scope>
    <source>
        <strain evidence="3 4">L103</strain>
    </source>
</reference>
<organism evidence="3 4">
    <name type="scientific">Bartonella tribocorum</name>
    <dbReference type="NCBI Taxonomy" id="85701"/>
    <lineage>
        <taxon>Bacteria</taxon>
        <taxon>Pseudomonadati</taxon>
        <taxon>Pseudomonadota</taxon>
        <taxon>Alphaproteobacteria</taxon>
        <taxon>Hyphomicrobiales</taxon>
        <taxon>Bartonellaceae</taxon>
        <taxon>Bartonella</taxon>
    </lineage>
</organism>
<dbReference type="OrthoDB" id="7922340at2"/>
<dbReference type="AlphaFoldDB" id="A0A2M6USM0"/>
<keyword evidence="2" id="KW-0812">Transmembrane</keyword>
<feature type="coiled-coil region" evidence="1">
    <location>
        <begin position="424"/>
        <end position="455"/>
    </location>
</feature>
<dbReference type="EMBL" id="NJGE01000007">
    <property type="protein sequence ID" value="PIT69179.1"/>
    <property type="molecule type" value="Genomic_DNA"/>
</dbReference>
<proteinExistence type="predicted"/>
<name>A0A2M6USM0_9HYPH</name>
<evidence type="ECO:0000256" key="2">
    <source>
        <dbReference type="SAM" id="Phobius"/>
    </source>
</evidence>
<keyword evidence="2" id="KW-0472">Membrane</keyword>
<feature type="transmembrane region" description="Helical" evidence="2">
    <location>
        <begin position="36"/>
        <end position="56"/>
    </location>
</feature>
<evidence type="ECO:0000313" key="4">
    <source>
        <dbReference type="Proteomes" id="UP000229839"/>
    </source>
</evidence>
<evidence type="ECO:0000313" key="3">
    <source>
        <dbReference type="EMBL" id="PIT69179.1"/>
    </source>
</evidence>
<dbReference type="Proteomes" id="UP000229839">
    <property type="component" value="Unassembled WGS sequence"/>
</dbReference>
<accession>A0A2M6USM0</accession>
<gene>
    <name evidence="3" type="ORF">CER18_03955</name>
</gene>
<comment type="caution">
    <text evidence="3">The sequence shown here is derived from an EMBL/GenBank/DDBJ whole genome shotgun (WGS) entry which is preliminary data.</text>
</comment>
<keyword evidence="2" id="KW-1133">Transmembrane helix</keyword>
<sequence length="475" mass="55588">MDEEIQQVIDNPVKEETNNSRIIVNIKFILKWVRKFGYLGFSVMGLTLLKEFLVSLGYSTNVLLGFAMGIVFCVVGIMLVAKIYHNKQLTEQLKQKDREYQIYKKIVEEGEQRLFEKTQKISKEWVEKWDEGIRQWERDILGIKNPRAGMKVHGNRPSLVKNICAQGERELPLLYKEALATELTDEQIAKIYHLLNETLFEEHYVKAGKFMEENGISLQGFVNTHTNKEHYKPTTLLLHWLLYVLDDVIIAECKKQKEKLSKKKNEKQKFADTLWDNISIPTTEYEEIEKMFNDRNSLSNQCALLLYCKKDVLSLLYDISSDYKTARETFIYYKKLIKTVKKGYMAFDKGCSYTIVKDTINTCKNNDASMEQDSSIVEGTLTLKKAYASGARGWLRSSNEKCDDRLIFWEKLVGISNSQKKLKIIFGEKQLKKLEEAVEKEREQVKREMREAIFEKKDFCYYRSRAHFIGCLQDD</sequence>
<protein>
    <submittedName>
        <fullName evidence="3">Uncharacterized protein</fullName>
    </submittedName>
</protein>